<dbReference type="SMART" id="SM00387">
    <property type="entry name" value="HATPase_c"/>
    <property type="match status" value="1"/>
</dbReference>
<dbReference type="Proteomes" id="UP000532746">
    <property type="component" value="Unassembled WGS sequence"/>
</dbReference>
<dbReference type="SUPFAM" id="SSF47226">
    <property type="entry name" value="Histidine-containing phosphotransfer domain, HPT domain"/>
    <property type="match status" value="1"/>
</dbReference>
<evidence type="ECO:0000259" key="18">
    <source>
        <dbReference type="PROSITE" id="PS50110"/>
    </source>
</evidence>
<dbReference type="Pfam" id="PF01627">
    <property type="entry name" value="Hpt"/>
    <property type="match status" value="1"/>
</dbReference>
<dbReference type="GO" id="GO:0005886">
    <property type="term" value="C:plasma membrane"/>
    <property type="evidence" value="ECO:0007669"/>
    <property type="project" value="UniProtKB-SubCell"/>
</dbReference>
<keyword evidence="20" id="KW-0238">DNA-binding</keyword>
<keyword evidence="12" id="KW-0902">Two-component regulatory system</keyword>
<evidence type="ECO:0000313" key="21">
    <source>
        <dbReference type="Proteomes" id="UP000532746"/>
    </source>
</evidence>
<dbReference type="PROSITE" id="PS50110">
    <property type="entry name" value="RESPONSE_REGULATORY"/>
    <property type="match status" value="1"/>
</dbReference>
<dbReference type="SUPFAM" id="SSF55874">
    <property type="entry name" value="ATPase domain of HSP90 chaperone/DNA topoisomerase II/histidine kinase"/>
    <property type="match status" value="1"/>
</dbReference>
<dbReference type="CDD" id="cd16922">
    <property type="entry name" value="HATPase_EvgS-ArcB-TorS-like"/>
    <property type="match status" value="1"/>
</dbReference>
<dbReference type="RefSeq" id="WP_183404464.1">
    <property type="nucleotide sequence ID" value="NZ_JACHGG010000004.1"/>
</dbReference>
<dbReference type="GO" id="GO:0003677">
    <property type="term" value="F:DNA binding"/>
    <property type="evidence" value="ECO:0007669"/>
    <property type="project" value="UniProtKB-KW"/>
</dbReference>
<dbReference type="Pfam" id="PF00512">
    <property type="entry name" value="HisKA"/>
    <property type="match status" value="1"/>
</dbReference>
<feature type="coiled-coil region" evidence="16">
    <location>
        <begin position="263"/>
        <end position="290"/>
    </location>
</feature>
<evidence type="ECO:0000256" key="3">
    <source>
        <dbReference type="ARBA" id="ARBA00012438"/>
    </source>
</evidence>
<dbReference type="SMART" id="SM00448">
    <property type="entry name" value="REC"/>
    <property type="match status" value="1"/>
</dbReference>
<dbReference type="InterPro" id="IPR004358">
    <property type="entry name" value="Sig_transdc_His_kin-like_C"/>
</dbReference>
<evidence type="ECO:0000256" key="16">
    <source>
        <dbReference type="SAM" id="Coils"/>
    </source>
</evidence>
<dbReference type="InterPro" id="IPR011006">
    <property type="entry name" value="CheY-like_superfamily"/>
</dbReference>
<dbReference type="FunFam" id="3.30.565.10:FF:000010">
    <property type="entry name" value="Sensor histidine kinase RcsC"/>
    <property type="match status" value="1"/>
</dbReference>
<evidence type="ECO:0000259" key="17">
    <source>
        <dbReference type="PROSITE" id="PS50109"/>
    </source>
</evidence>
<dbReference type="AlphaFoldDB" id="A0A7W9WCT4"/>
<dbReference type="Pfam" id="PF08448">
    <property type="entry name" value="PAS_4"/>
    <property type="match status" value="1"/>
</dbReference>
<dbReference type="CDD" id="cd17546">
    <property type="entry name" value="REC_hyHK_CKI1_RcsC-like"/>
    <property type="match status" value="1"/>
</dbReference>
<evidence type="ECO:0000256" key="8">
    <source>
        <dbReference type="ARBA" id="ARBA00022741"/>
    </source>
</evidence>
<dbReference type="InterPro" id="IPR003661">
    <property type="entry name" value="HisK_dim/P_dom"/>
</dbReference>
<evidence type="ECO:0000256" key="10">
    <source>
        <dbReference type="ARBA" id="ARBA00022840"/>
    </source>
</evidence>
<dbReference type="EMBL" id="JACHGG010000004">
    <property type="protein sequence ID" value="MBB6060383.1"/>
    <property type="molecule type" value="Genomic_DNA"/>
</dbReference>
<evidence type="ECO:0000256" key="1">
    <source>
        <dbReference type="ARBA" id="ARBA00000085"/>
    </source>
</evidence>
<keyword evidence="10" id="KW-0067">ATP-binding</keyword>
<comment type="caution">
    <text evidence="20">The sequence shown here is derived from an EMBL/GenBank/DDBJ whole genome shotgun (WGS) entry which is preliminary data.</text>
</comment>
<gene>
    <name evidence="20" type="ORF">HNQ93_003249</name>
</gene>
<dbReference type="Gene3D" id="1.10.287.130">
    <property type="match status" value="1"/>
</dbReference>
<accession>A0A7W9WCT4</accession>
<feature type="domain" description="Histidine kinase" evidence="17">
    <location>
        <begin position="290"/>
        <end position="514"/>
    </location>
</feature>
<dbReference type="Gene3D" id="3.40.50.2300">
    <property type="match status" value="1"/>
</dbReference>
<keyword evidence="5 15" id="KW-0597">Phosphoprotein</keyword>
<dbReference type="SMART" id="SM00388">
    <property type="entry name" value="HisKA"/>
    <property type="match status" value="1"/>
</dbReference>
<feature type="domain" description="HPt" evidence="19">
    <location>
        <begin position="680"/>
        <end position="779"/>
    </location>
</feature>
<keyword evidence="6" id="KW-0808">Transferase</keyword>
<evidence type="ECO:0000256" key="4">
    <source>
        <dbReference type="ARBA" id="ARBA00022475"/>
    </source>
</evidence>
<dbReference type="CDD" id="cd00082">
    <property type="entry name" value="HisKA"/>
    <property type="match status" value="1"/>
</dbReference>
<keyword evidence="7" id="KW-0812">Transmembrane</keyword>
<reference evidence="20 21" key="1">
    <citation type="submission" date="2020-08" db="EMBL/GenBank/DDBJ databases">
        <title>Genomic Encyclopedia of Type Strains, Phase IV (KMG-IV): sequencing the most valuable type-strain genomes for metagenomic binning, comparative biology and taxonomic classification.</title>
        <authorList>
            <person name="Goeker M."/>
        </authorList>
    </citation>
    <scope>NUCLEOTIDE SEQUENCE [LARGE SCALE GENOMIC DNA]</scope>
    <source>
        <strain evidence="20 21">DSM 26718</strain>
    </source>
</reference>
<evidence type="ECO:0000256" key="11">
    <source>
        <dbReference type="ARBA" id="ARBA00022989"/>
    </source>
</evidence>
<dbReference type="SMART" id="SM00091">
    <property type="entry name" value="PAS"/>
    <property type="match status" value="2"/>
</dbReference>
<organism evidence="20 21">
    <name type="scientific">Hymenobacter luteus</name>
    <dbReference type="NCBI Taxonomy" id="1411122"/>
    <lineage>
        <taxon>Bacteria</taxon>
        <taxon>Pseudomonadati</taxon>
        <taxon>Bacteroidota</taxon>
        <taxon>Cytophagia</taxon>
        <taxon>Cytophagales</taxon>
        <taxon>Hymenobacteraceae</taxon>
        <taxon>Hymenobacter</taxon>
    </lineage>
</organism>
<dbReference type="InterPro" id="IPR000014">
    <property type="entry name" value="PAS"/>
</dbReference>
<keyword evidence="11" id="KW-1133">Transmembrane helix</keyword>
<evidence type="ECO:0000256" key="7">
    <source>
        <dbReference type="ARBA" id="ARBA00022692"/>
    </source>
</evidence>
<dbReference type="PANTHER" id="PTHR45339">
    <property type="entry name" value="HYBRID SIGNAL TRANSDUCTION HISTIDINE KINASE J"/>
    <property type="match status" value="1"/>
</dbReference>
<evidence type="ECO:0000256" key="5">
    <source>
        <dbReference type="ARBA" id="ARBA00022553"/>
    </source>
</evidence>
<evidence type="ECO:0000256" key="15">
    <source>
        <dbReference type="PROSITE-ProRule" id="PRU00169"/>
    </source>
</evidence>
<dbReference type="InterPro" id="IPR036641">
    <property type="entry name" value="HPT_dom_sf"/>
</dbReference>
<dbReference type="Gene3D" id="3.30.450.20">
    <property type="entry name" value="PAS domain"/>
    <property type="match status" value="1"/>
</dbReference>
<evidence type="ECO:0000256" key="13">
    <source>
        <dbReference type="ARBA" id="ARBA00023136"/>
    </source>
</evidence>
<dbReference type="InterPro" id="IPR001789">
    <property type="entry name" value="Sig_transdc_resp-reg_receiver"/>
</dbReference>
<dbReference type="Pfam" id="PF00072">
    <property type="entry name" value="Response_reg"/>
    <property type="match status" value="1"/>
</dbReference>
<dbReference type="CDD" id="cd00130">
    <property type="entry name" value="PAS"/>
    <property type="match status" value="1"/>
</dbReference>
<comment type="catalytic activity">
    <reaction evidence="1">
        <text>ATP + protein L-histidine = ADP + protein N-phospho-L-histidine.</text>
        <dbReference type="EC" id="2.7.13.3"/>
    </reaction>
</comment>
<dbReference type="InterPro" id="IPR035965">
    <property type="entry name" value="PAS-like_dom_sf"/>
</dbReference>
<dbReference type="InterPro" id="IPR036097">
    <property type="entry name" value="HisK_dim/P_sf"/>
</dbReference>
<evidence type="ECO:0000313" key="20">
    <source>
        <dbReference type="EMBL" id="MBB6060383.1"/>
    </source>
</evidence>
<keyword evidence="8" id="KW-0547">Nucleotide-binding</keyword>
<evidence type="ECO:0000256" key="2">
    <source>
        <dbReference type="ARBA" id="ARBA00004651"/>
    </source>
</evidence>
<evidence type="ECO:0000256" key="14">
    <source>
        <dbReference type="PROSITE-ProRule" id="PRU00110"/>
    </source>
</evidence>
<dbReference type="FunFam" id="1.10.287.130:FF:000004">
    <property type="entry name" value="Ethylene receptor 1"/>
    <property type="match status" value="1"/>
</dbReference>
<dbReference type="EC" id="2.7.13.3" evidence="3"/>
<dbReference type="InterPro" id="IPR013656">
    <property type="entry name" value="PAS_4"/>
</dbReference>
<dbReference type="InterPro" id="IPR008207">
    <property type="entry name" value="Sig_transdc_His_kin_Hpt_dom"/>
</dbReference>
<evidence type="ECO:0000256" key="12">
    <source>
        <dbReference type="ARBA" id="ARBA00023012"/>
    </source>
</evidence>
<dbReference type="SUPFAM" id="SSF55785">
    <property type="entry name" value="PYP-like sensor domain (PAS domain)"/>
    <property type="match status" value="1"/>
</dbReference>
<dbReference type="InterPro" id="IPR036890">
    <property type="entry name" value="HATPase_C_sf"/>
</dbReference>
<feature type="modified residue" description="Phosphohistidine" evidence="14">
    <location>
        <position position="719"/>
    </location>
</feature>
<dbReference type="GO" id="GO:0005524">
    <property type="term" value="F:ATP binding"/>
    <property type="evidence" value="ECO:0007669"/>
    <property type="project" value="UniProtKB-KW"/>
</dbReference>
<keyword evidence="9 20" id="KW-0418">Kinase</keyword>
<feature type="modified residue" description="4-aspartylphosphate" evidence="15">
    <location>
        <position position="585"/>
    </location>
</feature>
<keyword evidence="21" id="KW-1185">Reference proteome</keyword>
<dbReference type="PROSITE" id="PS50109">
    <property type="entry name" value="HIS_KIN"/>
    <property type="match status" value="1"/>
</dbReference>
<name>A0A7W9WCT4_9BACT</name>
<dbReference type="PRINTS" id="PR00344">
    <property type="entry name" value="BCTRLSENSOR"/>
</dbReference>
<proteinExistence type="predicted"/>
<dbReference type="SUPFAM" id="SSF52172">
    <property type="entry name" value="CheY-like"/>
    <property type="match status" value="1"/>
</dbReference>
<dbReference type="PROSITE" id="PS50894">
    <property type="entry name" value="HPT"/>
    <property type="match status" value="1"/>
</dbReference>
<dbReference type="PANTHER" id="PTHR45339:SF1">
    <property type="entry name" value="HYBRID SIGNAL TRANSDUCTION HISTIDINE KINASE J"/>
    <property type="match status" value="1"/>
</dbReference>
<feature type="domain" description="Response regulatory" evidence="18">
    <location>
        <begin position="536"/>
        <end position="654"/>
    </location>
</feature>
<dbReference type="SUPFAM" id="SSF47384">
    <property type="entry name" value="Homodimeric domain of signal transducing histidine kinase"/>
    <property type="match status" value="1"/>
</dbReference>
<keyword evidence="4" id="KW-1003">Cell membrane</keyword>
<protein>
    <recommendedName>
        <fullName evidence="3">histidine kinase</fullName>
        <ecNumber evidence="3">2.7.13.3</ecNumber>
    </recommendedName>
</protein>
<dbReference type="Gene3D" id="3.30.565.10">
    <property type="entry name" value="Histidine kinase-like ATPase, C-terminal domain"/>
    <property type="match status" value="1"/>
</dbReference>
<evidence type="ECO:0000256" key="6">
    <source>
        <dbReference type="ARBA" id="ARBA00022679"/>
    </source>
</evidence>
<dbReference type="Pfam" id="PF02518">
    <property type="entry name" value="HATPase_c"/>
    <property type="match status" value="1"/>
</dbReference>
<dbReference type="InterPro" id="IPR005467">
    <property type="entry name" value="His_kinase_dom"/>
</dbReference>
<dbReference type="Gene3D" id="1.20.120.160">
    <property type="entry name" value="HPT domain"/>
    <property type="match status" value="1"/>
</dbReference>
<keyword evidence="16" id="KW-0175">Coiled coil</keyword>
<dbReference type="GO" id="GO:0000155">
    <property type="term" value="F:phosphorelay sensor kinase activity"/>
    <property type="evidence" value="ECO:0007669"/>
    <property type="project" value="InterPro"/>
</dbReference>
<evidence type="ECO:0000259" key="19">
    <source>
        <dbReference type="PROSITE" id="PS50894"/>
    </source>
</evidence>
<evidence type="ECO:0000256" key="9">
    <source>
        <dbReference type="ARBA" id="ARBA00022777"/>
    </source>
</evidence>
<dbReference type="InterPro" id="IPR003594">
    <property type="entry name" value="HATPase_dom"/>
</dbReference>
<comment type="subcellular location">
    <subcellularLocation>
        <location evidence="2">Cell membrane</location>
        <topology evidence="2">Multi-pass membrane protein</topology>
    </subcellularLocation>
</comment>
<keyword evidence="13" id="KW-0472">Membrane</keyword>
<sequence length="783" mass="85156">MNKIPSASAATPLSLEQAHLRIQELEAALQEVSDRAHGIAGRLDQLLNHLQEGILLTDETGRIAFVNDQFCALWDIEEPASYWLGRAWQELAAVLMELTVDPAAFEQQVRSRRQKGEPVFSDPVELLDGRVLERDFMPLQASADAAVNVLIRLRDVTEYHRATVQLRAVASIPGQNPNPIFRLDATGQLLYTNPAANALFQSLAETDQSRLLTKTQRLAATALAHSQPWQVDIPVGENFYTAFVAPFATEGYANLYLVNITKRILVEQELNQAKDEAEAALRARENFLANMSHEIRTPMNGVLGMAGQLAKTRLDARQQDLVGIIRSSGQHLLSIINDVLDMAKITSGKLEFEQIPFNLCNSLAEALQPLVLQAVEKGLTVAATPLRDSCPLPWVTGDPYRINQVMINLVANAIKFTEPGGHITVLSRQLKSDADTLTVEFVVSDSGIGIPAEQQARIFEGFTQAYADTTRRFGGTGLGLSISRAIVEQLGGVLTVESEVGKGSTFRFVLTLPRTPAVAAELTPSAFDTGVLRGRRVLLVEDNEVNRDVARMLLEEWGVEVDEAENGQVGLEMIRHCLYDAVLMDIQMPGMSGLEATALIRQLPDPARANVPILALTANAFRADNARYLAAGMNACLTKPFEEADLYQHLEALLQPAASLTPAAQASYDLTRLRGLAHGRDAFVTKIIRSFLGSVPASLAQLEAAAAAQDWAQVAAIIHHIRPGVESLGIQGVGMALQELEQPSPNREPATAASQAAVAQVVAKLRQALQELPRELPPDSGLS</sequence>